<proteinExistence type="predicted"/>
<gene>
    <name evidence="2" type="ORF">GUJ93_ZPchr0005g15050</name>
</gene>
<name>A0A8J5T485_ZIZPA</name>
<evidence type="ECO:0000313" key="3">
    <source>
        <dbReference type="Proteomes" id="UP000729402"/>
    </source>
</evidence>
<keyword evidence="1" id="KW-0732">Signal</keyword>
<feature type="signal peptide" evidence="1">
    <location>
        <begin position="1"/>
        <end position="38"/>
    </location>
</feature>
<evidence type="ECO:0000313" key="2">
    <source>
        <dbReference type="EMBL" id="KAG8067914.1"/>
    </source>
</evidence>
<accession>A0A8J5T485</accession>
<dbReference type="AlphaFoldDB" id="A0A8J5T485"/>
<protein>
    <submittedName>
        <fullName evidence="2">Uncharacterized protein</fullName>
    </submittedName>
</protein>
<feature type="chain" id="PRO_5035312093" evidence="1">
    <location>
        <begin position="39"/>
        <end position="101"/>
    </location>
</feature>
<dbReference type="Proteomes" id="UP000729402">
    <property type="component" value="Unassembled WGS sequence"/>
</dbReference>
<dbReference type="EMBL" id="JAAALK010000284">
    <property type="protein sequence ID" value="KAG8067914.1"/>
    <property type="molecule type" value="Genomic_DNA"/>
</dbReference>
<reference evidence="2" key="2">
    <citation type="submission" date="2021-02" db="EMBL/GenBank/DDBJ databases">
        <authorList>
            <person name="Kimball J.A."/>
            <person name="Haas M.W."/>
            <person name="Macchietto M."/>
            <person name="Kono T."/>
            <person name="Duquette J."/>
            <person name="Shao M."/>
        </authorList>
    </citation>
    <scope>NUCLEOTIDE SEQUENCE</scope>
    <source>
        <tissue evidence="2">Fresh leaf tissue</tissue>
    </source>
</reference>
<dbReference type="OrthoDB" id="690639at2759"/>
<evidence type="ECO:0000256" key="1">
    <source>
        <dbReference type="SAM" id="SignalP"/>
    </source>
</evidence>
<keyword evidence="3" id="KW-1185">Reference proteome</keyword>
<organism evidence="2 3">
    <name type="scientific">Zizania palustris</name>
    <name type="common">Northern wild rice</name>
    <dbReference type="NCBI Taxonomy" id="103762"/>
    <lineage>
        <taxon>Eukaryota</taxon>
        <taxon>Viridiplantae</taxon>
        <taxon>Streptophyta</taxon>
        <taxon>Embryophyta</taxon>
        <taxon>Tracheophyta</taxon>
        <taxon>Spermatophyta</taxon>
        <taxon>Magnoliopsida</taxon>
        <taxon>Liliopsida</taxon>
        <taxon>Poales</taxon>
        <taxon>Poaceae</taxon>
        <taxon>BOP clade</taxon>
        <taxon>Oryzoideae</taxon>
        <taxon>Oryzeae</taxon>
        <taxon>Zizaniinae</taxon>
        <taxon>Zizania</taxon>
    </lineage>
</organism>
<comment type="caution">
    <text evidence="2">The sequence shown here is derived from an EMBL/GenBank/DDBJ whole genome shotgun (WGS) entry which is preliminary data.</text>
</comment>
<reference evidence="2" key="1">
    <citation type="journal article" date="2021" name="bioRxiv">
        <title>Whole Genome Assembly and Annotation of Northern Wild Rice, Zizania palustris L., Supports a Whole Genome Duplication in the Zizania Genus.</title>
        <authorList>
            <person name="Haas M."/>
            <person name="Kono T."/>
            <person name="Macchietto M."/>
            <person name="Millas R."/>
            <person name="McGilp L."/>
            <person name="Shao M."/>
            <person name="Duquette J."/>
            <person name="Hirsch C.N."/>
            <person name="Kimball J."/>
        </authorList>
    </citation>
    <scope>NUCLEOTIDE SEQUENCE</scope>
    <source>
        <tissue evidence="2">Fresh leaf tissue</tissue>
    </source>
</reference>
<sequence length="101" mass="10547">MGSTHGAGIGSKKRGAPACIAMCLLLLLLLLRCSPGEARRQLLVEEDRGNKVMYFEAGLVLRVDGGGGGVVESSPATRRGFSVSGRAERIMRSVPSPGIGH</sequence>